<comment type="caution">
    <text evidence="2">The sequence shown here is derived from an EMBL/GenBank/DDBJ whole genome shotgun (WGS) entry which is preliminary data.</text>
</comment>
<keyword evidence="1" id="KW-0732">Signal</keyword>
<proteinExistence type="predicted"/>
<protein>
    <submittedName>
        <fullName evidence="2">Uncharacterized protein</fullName>
    </submittedName>
</protein>
<keyword evidence="3" id="KW-1185">Reference proteome</keyword>
<feature type="signal peptide" evidence="1">
    <location>
        <begin position="1"/>
        <end position="19"/>
    </location>
</feature>
<name>A0A367LDV6_9HYPO</name>
<feature type="chain" id="PRO_5016603650" evidence="1">
    <location>
        <begin position="20"/>
        <end position="804"/>
    </location>
</feature>
<gene>
    <name evidence="2" type="ORF">L249_1026</name>
</gene>
<accession>A0A367LDV6</accession>
<reference evidence="2 3" key="1">
    <citation type="journal article" date="2015" name="BMC Genomics">
        <title>Insights from the genome of Ophiocordyceps polyrhachis-furcata to pathogenicity and host specificity in insect fungi.</title>
        <authorList>
            <person name="Wichadakul D."/>
            <person name="Kobmoo N."/>
            <person name="Ingsriswang S."/>
            <person name="Tangphatsornruang S."/>
            <person name="Chantasingh D."/>
            <person name="Luangsa-ard J.J."/>
            <person name="Eurwilaichitr L."/>
        </authorList>
    </citation>
    <scope>NUCLEOTIDE SEQUENCE [LARGE SCALE GENOMIC DNA]</scope>
    <source>
        <strain evidence="2 3">BCC 54312</strain>
    </source>
</reference>
<dbReference type="EMBL" id="LKCN02000007">
    <property type="protein sequence ID" value="RCI12609.1"/>
    <property type="molecule type" value="Genomic_DNA"/>
</dbReference>
<evidence type="ECO:0000256" key="1">
    <source>
        <dbReference type="SAM" id="SignalP"/>
    </source>
</evidence>
<evidence type="ECO:0000313" key="3">
    <source>
        <dbReference type="Proteomes" id="UP000253664"/>
    </source>
</evidence>
<dbReference type="AlphaFoldDB" id="A0A367LDV6"/>
<evidence type="ECO:0000313" key="2">
    <source>
        <dbReference type="EMBL" id="RCI12609.1"/>
    </source>
</evidence>
<dbReference type="Proteomes" id="UP000253664">
    <property type="component" value="Unassembled WGS sequence"/>
</dbReference>
<organism evidence="2 3">
    <name type="scientific">Ophiocordyceps polyrhachis-furcata BCC 54312</name>
    <dbReference type="NCBI Taxonomy" id="1330021"/>
    <lineage>
        <taxon>Eukaryota</taxon>
        <taxon>Fungi</taxon>
        <taxon>Dikarya</taxon>
        <taxon>Ascomycota</taxon>
        <taxon>Pezizomycotina</taxon>
        <taxon>Sordariomycetes</taxon>
        <taxon>Hypocreomycetidae</taxon>
        <taxon>Hypocreales</taxon>
        <taxon>Ophiocordycipitaceae</taxon>
        <taxon>Ophiocordyceps</taxon>
    </lineage>
</organism>
<sequence>MKHLFPALALALALVSAVAETVTESGPALRRQGYQTIVKEKESTKGCSRQNTCLMSLSRAFDNRVPTMNRFCDRNEEATTDEARDLSFLPDGKDGKLVRDHCTTSDGVLQASCACVVRNSTPGVKDCRRALEAKLGGADAVADFCYLATFGETQTAANPYNNRTVLTGVDACAERQVVVEVCQAAAPWNRRWTSPQCLQDDCYVAMEMLMGDSIQSTCKGMLAGRVTSITGFRLAGRHCEVQRQIQACRCVTMPEPEFGDSETTCEEAQCFQSLRRHFGRHADNYCDTVLDGHVPSSVDEPATPSLSNDARRLGCRYGELIEACQCMRPKYERQHPACAHDECYGAMEEYYEGSKDAIESYCDEARAMTPAESERDLRRYRFGPPCFQTAAVRSACACITTKWEAPACVADECYRGIEHAVGVDDTTTVFGFCRSVIRGLDRDPETALPGLGSSCRDTAALRKACDCVVPPGSRSVWLGNLGPAHCYRDSCFSSIDRSFKGDFHLGVLGFCMPTLRQLTLDAAKVEVPDGCADSKEVEEACFCALPDDTSVWTSPQCIHDPCYRRIDHGTSIDKFCKTWRRSQETTAVSPPTFPGLHLSCPGAQSISKACDCHQPEGASDWAEPKCMQDRCYASLDQALDQHPGVRRFCHELQWSQQKQLPPPATPSGLDAACASPGAVADACQCVVSEDVEVMESLSSGSERPFPVCEENACRSGLRTTLGQRAVTVCQALTNGTPLHDQGLGNEAIALISARCNGVEPELADEDQGRIKETETGPMRRRDAAWVVKGKVMAACQCILSQDDR</sequence>
<dbReference type="OrthoDB" id="4906926at2759"/>